<dbReference type="PANTHER" id="PTHR32196">
    <property type="entry name" value="ABC TRANSPORTER PERMEASE PROTEIN YPHD-RELATED-RELATED"/>
    <property type="match status" value="1"/>
</dbReference>
<evidence type="ECO:0000256" key="7">
    <source>
        <dbReference type="ARBA" id="ARBA00023136"/>
    </source>
</evidence>
<keyword evidence="3" id="KW-1003">Cell membrane</keyword>
<keyword evidence="10" id="KW-1185">Reference proteome</keyword>
<feature type="transmembrane region" description="Helical" evidence="8">
    <location>
        <begin position="170"/>
        <end position="191"/>
    </location>
</feature>
<evidence type="ECO:0000256" key="6">
    <source>
        <dbReference type="ARBA" id="ARBA00022989"/>
    </source>
</evidence>
<evidence type="ECO:0000256" key="5">
    <source>
        <dbReference type="ARBA" id="ARBA00022692"/>
    </source>
</evidence>
<dbReference type="GO" id="GO:0022857">
    <property type="term" value="F:transmembrane transporter activity"/>
    <property type="evidence" value="ECO:0007669"/>
    <property type="project" value="InterPro"/>
</dbReference>
<feature type="transmembrane region" description="Helical" evidence="8">
    <location>
        <begin position="58"/>
        <end position="87"/>
    </location>
</feature>
<evidence type="ECO:0000313" key="10">
    <source>
        <dbReference type="Proteomes" id="UP001178288"/>
    </source>
</evidence>
<reference evidence="9" key="1">
    <citation type="submission" date="2023-05" db="EMBL/GenBank/DDBJ databases">
        <title>Comparative genomics of Bacillaceae isolates and their secondary metabolite potential.</title>
        <authorList>
            <person name="Song L."/>
            <person name="Nielsen L.J."/>
            <person name="Mohite O."/>
            <person name="Xu X."/>
            <person name="Weber T."/>
            <person name="Kovacs A.T."/>
        </authorList>
    </citation>
    <scope>NUCLEOTIDE SEQUENCE</scope>
    <source>
        <strain evidence="9">XLM17</strain>
    </source>
</reference>
<feature type="transmembrane region" description="Helical" evidence="8">
    <location>
        <begin position="300"/>
        <end position="317"/>
    </location>
</feature>
<evidence type="ECO:0000256" key="1">
    <source>
        <dbReference type="ARBA" id="ARBA00004651"/>
    </source>
</evidence>
<dbReference type="CDD" id="cd06579">
    <property type="entry name" value="TM_PBP1_transp_AraH_like"/>
    <property type="match status" value="1"/>
</dbReference>
<dbReference type="RefSeq" id="WP_066092102.1">
    <property type="nucleotide sequence ID" value="NZ_CP126114.1"/>
</dbReference>
<gene>
    <name evidence="9" type="ORF">QNH39_23410</name>
</gene>
<evidence type="ECO:0000256" key="4">
    <source>
        <dbReference type="ARBA" id="ARBA00022519"/>
    </source>
</evidence>
<dbReference type="EMBL" id="CP126114">
    <property type="protein sequence ID" value="WHY85524.1"/>
    <property type="molecule type" value="Genomic_DNA"/>
</dbReference>
<keyword evidence="7 8" id="KW-0472">Membrane</keyword>
<dbReference type="PANTHER" id="PTHR32196:SF21">
    <property type="entry name" value="ABC TRANSPORTER PERMEASE PROTEIN YPHD-RELATED"/>
    <property type="match status" value="1"/>
</dbReference>
<evidence type="ECO:0000256" key="8">
    <source>
        <dbReference type="SAM" id="Phobius"/>
    </source>
</evidence>
<dbReference type="Proteomes" id="UP001178288">
    <property type="component" value="Chromosome"/>
</dbReference>
<evidence type="ECO:0000313" key="9">
    <source>
        <dbReference type="EMBL" id="WHY85524.1"/>
    </source>
</evidence>
<keyword evidence="2" id="KW-0813">Transport</keyword>
<feature type="transmembrane region" description="Helical" evidence="8">
    <location>
        <begin position="219"/>
        <end position="239"/>
    </location>
</feature>
<keyword evidence="6 8" id="KW-1133">Transmembrane helix</keyword>
<evidence type="ECO:0000256" key="2">
    <source>
        <dbReference type="ARBA" id="ARBA00022448"/>
    </source>
</evidence>
<dbReference type="KEGG" id="nnv:QNH39_23410"/>
<sequence length="326" mass="34071">MASTAPVKQREQKGALNLLALVEKYRVLLIFVVLCVIAGGLSDVFFTMSNVMNVLRQVSIIAIIASGMTLVILIAGIDLSVGAVMAFSGAILAGALTAGWPLALALLAALGVGLLFGLFNGFITARFGVPSFIATLAIMVIARGMTLVYTKGYPLVVSNEAYRFIGSGRLFGIPIPIIIMFVIFGLMYWMLKYTSFGRYIFAIGGNEETAILAGIHVRAIKVAVFGIAGLLSALSAIIYTSRLMSAQPTAGTGIELDAIAAVIIGGTSLAGGKGGVTGTLIGALIMGVLDNVLNLMNVSPFYQSIAKGLVILVAILVDSKFSKIKK</sequence>
<feature type="transmembrane region" description="Helical" evidence="8">
    <location>
        <begin position="131"/>
        <end position="150"/>
    </location>
</feature>
<accession>A0AA95MNQ5</accession>
<evidence type="ECO:0000256" key="3">
    <source>
        <dbReference type="ARBA" id="ARBA00022475"/>
    </source>
</evidence>
<feature type="transmembrane region" description="Helical" evidence="8">
    <location>
        <begin position="25"/>
        <end position="46"/>
    </location>
</feature>
<dbReference type="AlphaFoldDB" id="A0AA95MNQ5"/>
<dbReference type="InterPro" id="IPR001851">
    <property type="entry name" value="ABC_transp_permease"/>
</dbReference>
<dbReference type="Pfam" id="PF02653">
    <property type="entry name" value="BPD_transp_2"/>
    <property type="match status" value="1"/>
</dbReference>
<protein>
    <submittedName>
        <fullName evidence="9">Ribose ABC transporter permease</fullName>
    </submittedName>
</protein>
<feature type="transmembrane region" description="Helical" evidence="8">
    <location>
        <begin position="99"/>
        <end position="119"/>
    </location>
</feature>
<comment type="subcellular location">
    <subcellularLocation>
        <location evidence="1">Cell membrane</location>
        <topology evidence="1">Multi-pass membrane protein</topology>
    </subcellularLocation>
</comment>
<organism evidence="9 10">
    <name type="scientific">Neobacillus novalis</name>
    <dbReference type="NCBI Taxonomy" id="220687"/>
    <lineage>
        <taxon>Bacteria</taxon>
        <taxon>Bacillati</taxon>
        <taxon>Bacillota</taxon>
        <taxon>Bacilli</taxon>
        <taxon>Bacillales</taxon>
        <taxon>Bacillaceae</taxon>
        <taxon>Neobacillus</taxon>
    </lineage>
</organism>
<dbReference type="GO" id="GO:0005886">
    <property type="term" value="C:plasma membrane"/>
    <property type="evidence" value="ECO:0007669"/>
    <property type="project" value="UniProtKB-SubCell"/>
</dbReference>
<proteinExistence type="predicted"/>
<keyword evidence="4" id="KW-0997">Cell inner membrane</keyword>
<name>A0AA95MNQ5_9BACI</name>
<keyword evidence="5 8" id="KW-0812">Transmembrane</keyword>